<evidence type="ECO:0000313" key="1">
    <source>
        <dbReference type="EMBL" id="KAF6217254.1"/>
    </source>
</evidence>
<dbReference type="Proteomes" id="UP000466442">
    <property type="component" value="Linkage Group LG1"/>
</dbReference>
<accession>A0A8S9Y9A2</accession>
<keyword evidence="2" id="KW-1185">Reference proteome</keyword>
<reference evidence="1" key="1">
    <citation type="journal article" date="2021" name="Mol. Ecol. Resour.">
        <title>Apolygus lucorum genome provides insights into omnivorousness and mesophyll feeding.</title>
        <authorList>
            <person name="Liu Y."/>
            <person name="Liu H."/>
            <person name="Wang H."/>
            <person name="Huang T."/>
            <person name="Liu B."/>
            <person name="Yang B."/>
            <person name="Yin L."/>
            <person name="Li B."/>
            <person name="Zhang Y."/>
            <person name="Zhang S."/>
            <person name="Jiang F."/>
            <person name="Zhang X."/>
            <person name="Ren Y."/>
            <person name="Wang B."/>
            <person name="Wang S."/>
            <person name="Lu Y."/>
            <person name="Wu K."/>
            <person name="Fan W."/>
            <person name="Wang G."/>
        </authorList>
    </citation>
    <scope>NUCLEOTIDE SEQUENCE</scope>
    <source>
        <strain evidence="1">12Hb</strain>
    </source>
</reference>
<evidence type="ECO:0000313" key="2">
    <source>
        <dbReference type="Proteomes" id="UP000466442"/>
    </source>
</evidence>
<dbReference type="OrthoDB" id="6629284at2759"/>
<gene>
    <name evidence="1" type="ORF">GE061_001608</name>
</gene>
<dbReference type="EMBL" id="WIXP02000001">
    <property type="protein sequence ID" value="KAF6217254.1"/>
    <property type="molecule type" value="Genomic_DNA"/>
</dbReference>
<comment type="caution">
    <text evidence="1">The sequence shown here is derived from an EMBL/GenBank/DDBJ whole genome shotgun (WGS) entry which is preliminary data.</text>
</comment>
<proteinExistence type="predicted"/>
<protein>
    <submittedName>
        <fullName evidence="1">Uncharacterized protein</fullName>
    </submittedName>
</protein>
<organism evidence="1 2">
    <name type="scientific">Apolygus lucorum</name>
    <name type="common">Small green plant bug</name>
    <name type="synonym">Lygocoris lucorum</name>
    <dbReference type="NCBI Taxonomy" id="248454"/>
    <lineage>
        <taxon>Eukaryota</taxon>
        <taxon>Metazoa</taxon>
        <taxon>Ecdysozoa</taxon>
        <taxon>Arthropoda</taxon>
        <taxon>Hexapoda</taxon>
        <taxon>Insecta</taxon>
        <taxon>Pterygota</taxon>
        <taxon>Neoptera</taxon>
        <taxon>Paraneoptera</taxon>
        <taxon>Hemiptera</taxon>
        <taxon>Heteroptera</taxon>
        <taxon>Panheteroptera</taxon>
        <taxon>Cimicomorpha</taxon>
        <taxon>Miridae</taxon>
        <taxon>Mirini</taxon>
        <taxon>Apolygus</taxon>
    </lineage>
</organism>
<sequence>MDCEFGPTLNEFVKNKFVTGLTNSRIIDLLCEEEHTKDLKHYVDLAFKKESATQEESTPLNALTSSTASWRKPGKRFGAVKAGGQPLAYSKTKGSSTGKVAYCYACKKPNHDFST</sequence>
<dbReference type="AlphaFoldDB" id="A0A8S9Y9A2"/>
<name>A0A8S9Y9A2_APOLU</name>